<accession>A0A7C4KYE9</accession>
<organism evidence="1">
    <name type="scientific">Bellilinea caldifistulae</name>
    <dbReference type="NCBI Taxonomy" id="360411"/>
    <lineage>
        <taxon>Bacteria</taxon>
        <taxon>Bacillati</taxon>
        <taxon>Chloroflexota</taxon>
        <taxon>Anaerolineae</taxon>
        <taxon>Anaerolineales</taxon>
        <taxon>Anaerolineaceae</taxon>
        <taxon>Bellilinea</taxon>
    </lineage>
</organism>
<sequence>MPYLIDGHNLIPHFGGLRLESPDDEQHLIRLLQAFASTRRQKIEVYFDRAAVGKAGHQSFGQVTAHFVVREMTADAAISARLKQLGKSATGWTVVSSDREVQAAARRWGAQVLPSDEFARQLINSQRRPQREEKPQPTAAEVEEMLRLFKKKRNEKSD</sequence>
<comment type="caution">
    <text evidence="1">The sequence shown here is derived from an EMBL/GenBank/DDBJ whole genome shotgun (WGS) entry which is preliminary data.</text>
</comment>
<dbReference type="Pfam" id="PF05991">
    <property type="entry name" value="NYN_YacP"/>
    <property type="match status" value="1"/>
</dbReference>
<dbReference type="InterPro" id="IPR010298">
    <property type="entry name" value="YacP-like"/>
</dbReference>
<proteinExistence type="predicted"/>
<dbReference type="EMBL" id="DSXR01000019">
    <property type="protein sequence ID" value="HGS86300.1"/>
    <property type="molecule type" value="Genomic_DNA"/>
</dbReference>
<dbReference type="PANTHER" id="PTHR34547">
    <property type="entry name" value="YACP-LIKE NYN DOMAIN PROTEIN"/>
    <property type="match status" value="1"/>
</dbReference>
<evidence type="ECO:0000313" key="1">
    <source>
        <dbReference type="EMBL" id="HGS86300.1"/>
    </source>
</evidence>
<dbReference type="PANTHER" id="PTHR34547:SF1">
    <property type="entry name" value="YACP-LIKE NYN DOMAIN PROTEIN"/>
    <property type="match status" value="1"/>
</dbReference>
<evidence type="ECO:0008006" key="2">
    <source>
        <dbReference type="Google" id="ProtNLM"/>
    </source>
</evidence>
<reference evidence="1" key="1">
    <citation type="journal article" date="2020" name="mSystems">
        <title>Genome- and Community-Level Interaction Insights into Carbon Utilization and Element Cycling Functions of Hydrothermarchaeota in Hydrothermal Sediment.</title>
        <authorList>
            <person name="Zhou Z."/>
            <person name="Liu Y."/>
            <person name="Xu W."/>
            <person name="Pan J."/>
            <person name="Luo Z.H."/>
            <person name="Li M."/>
        </authorList>
    </citation>
    <scope>NUCLEOTIDE SEQUENCE [LARGE SCALE GENOMIC DNA]</scope>
    <source>
        <strain evidence="1">SpSt-556</strain>
    </source>
</reference>
<name>A0A7C4KYE9_9CHLR</name>
<gene>
    <name evidence="1" type="ORF">ENT17_01615</name>
</gene>
<dbReference type="AlphaFoldDB" id="A0A7C4KYE9"/>
<protein>
    <recommendedName>
        <fullName evidence="2">NYN domain-containing protein</fullName>
    </recommendedName>
</protein>